<dbReference type="OrthoDB" id="6298102at2"/>
<dbReference type="eggNOG" id="ENOG50329SQ">
    <property type="taxonomic scope" value="Bacteria"/>
</dbReference>
<name>W7QD60_9ALTE</name>
<gene>
    <name evidence="1" type="ORF">DS2_06071</name>
</gene>
<keyword evidence="2" id="KW-1185">Reference proteome</keyword>
<dbReference type="STRING" id="1328313.DS2_06071"/>
<protein>
    <recommendedName>
        <fullName evidence="3">DUF4178 domain-containing protein</fullName>
    </recommendedName>
</protein>
<comment type="caution">
    <text evidence="1">The sequence shown here is derived from an EMBL/GenBank/DDBJ whole genome shotgun (WGS) entry which is preliminary data.</text>
</comment>
<dbReference type="EMBL" id="ARZY01000008">
    <property type="protein sequence ID" value="EWH10834.1"/>
    <property type="molecule type" value="Genomic_DNA"/>
</dbReference>
<dbReference type="AlphaFoldDB" id="W7QD60"/>
<dbReference type="RefSeq" id="WP_035013790.1">
    <property type="nucleotide sequence ID" value="NZ_ARZY01000008.1"/>
</dbReference>
<evidence type="ECO:0000313" key="2">
    <source>
        <dbReference type="Proteomes" id="UP000019276"/>
    </source>
</evidence>
<reference evidence="1 2" key="1">
    <citation type="journal article" date="2014" name="Genome Announc.">
        <title>Draft Genome Sequence of the Agar-Degrading Bacterium Catenovulum sp. Strain DS-2, Isolated from Intestines of Haliotis diversicolor.</title>
        <authorList>
            <person name="Shan D."/>
            <person name="Li X."/>
            <person name="Gu Z."/>
            <person name="Wei G."/>
            <person name="Gao Z."/>
            <person name="Shao Z."/>
        </authorList>
    </citation>
    <scope>NUCLEOTIDE SEQUENCE [LARGE SCALE GENOMIC DNA]</scope>
    <source>
        <strain evidence="1 2">DS-2</strain>
    </source>
</reference>
<proteinExistence type="predicted"/>
<organism evidence="1 2">
    <name type="scientific">Catenovulum agarivorans DS-2</name>
    <dbReference type="NCBI Taxonomy" id="1328313"/>
    <lineage>
        <taxon>Bacteria</taxon>
        <taxon>Pseudomonadati</taxon>
        <taxon>Pseudomonadota</taxon>
        <taxon>Gammaproteobacteria</taxon>
        <taxon>Alteromonadales</taxon>
        <taxon>Alteromonadaceae</taxon>
        <taxon>Catenovulum</taxon>
    </lineage>
</organism>
<evidence type="ECO:0000313" key="1">
    <source>
        <dbReference type="EMBL" id="EWH10834.1"/>
    </source>
</evidence>
<dbReference type="Proteomes" id="UP000019276">
    <property type="component" value="Unassembled WGS sequence"/>
</dbReference>
<evidence type="ECO:0008006" key="3">
    <source>
        <dbReference type="Google" id="ProtNLM"/>
    </source>
</evidence>
<sequence length="217" mass="25131">MGFFSKLFGGDSSTQVSKISHPNQLKQGDVVNFCDSFALPELIRKQSYQVAKVNTYQFEHQVINEFVLQGGHHQQVFMSIESDDEEWLNLSIKLKRSQVGQLFDLEQFAEIFEEESQPELALQVEEPELNNWLAPVYFRQNYAQRGYFYDQDFRPNKPSLEEDDGSEPFDYFSLSNADESHSVEIEVWQDGDTDVLLSIHRPLTDIVDMYPGASRDQ</sequence>
<accession>W7QD60</accession>